<evidence type="ECO:0000256" key="2">
    <source>
        <dbReference type="ARBA" id="ARBA00022777"/>
    </source>
</evidence>
<evidence type="ECO:0000256" key="3">
    <source>
        <dbReference type="ARBA" id="ARBA00023015"/>
    </source>
</evidence>
<feature type="coiled-coil region" evidence="6">
    <location>
        <begin position="294"/>
        <end position="321"/>
    </location>
</feature>
<evidence type="ECO:0000256" key="7">
    <source>
        <dbReference type="SAM" id="MobiDB-lite"/>
    </source>
</evidence>
<keyword evidence="4" id="KW-0804">Transcription</keyword>
<evidence type="ECO:0000256" key="5">
    <source>
        <dbReference type="PROSITE-ProRule" id="PRU00169"/>
    </source>
</evidence>
<keyword evidence="2" id="KW-0418">Kinase</keyword>
<proteinExistence type="predicted"/>
<dbReference type="Gene3D" id="3.40.50.2300">
    <property type="match status" value="1"/>
</dbReference>
<dbReference type="Pfam" id="PF04967">
    <property type="entry name" value="HTH_10"/>
    <property type="match status" value="1"/>
</dbReference>
<dbReference type="PANTHER" id="PTHR34236:SF1">
    <property type="entry name" value="DIMETHYL SULFOXIDE REDUCTASE TRANSCRIPTIONAL ACTIVATOR"/>
    <property type="match status" value="1"/>
</dbReference>
<dbReference type="Proteomes" id="UP001430377">
    <property type="component" value="Unassembled WGS sequence"/>
</dbReference>
<accession>A0AAW4PUX3</accession>
<dbReference type="SUPFAM" id="SSF55781">
    <property type="entry name" value="GAF domain-like"/>
    <property type="match status" value="2"/>
</dbReference>
<feature type="domain" description="Response regulatory" evidence="8">
    <location>
        <begin position="15"/>
        <end position="131"/>
    </location>
</feature>
<dbReference type="GO" id="GO:0000160">
    <property type="term" value="P:phosphorelay signal transduction system"/>
    <property type="evidence" value="ECO:0007669"/>
    <property type="project" value="InterPro"/>
</dbReference>
<dbReference type="Pfam" id="PF15915">
    <property type="entry name" value="BAT"/>
    <property type="match status" value="1"/>
</dbReference>
<dbReference type="InterPro" id="IPR003018">
    <property type="entry name" value="GAF"/>
</dbReference>
<dbReference type="RefSeq" id="WP_220619259.1">
    <property type="nucleotide sequence ID" value="NZ_RKLR01000006.1"/>
</dbReference>
<evidence type="ECO:0000256" key="4">
    <source>
        <dbReference type="ARBA" id="ARBA00023163"/>
    </source>
</evidence>
<dbReference type="AlphaFoldDB" id="A0AAW4PUX3"/>
<dbReference type="PROSITE" id="PS50110">
    <property type="entry name" value="RESPONSE_REGULATORY"/>
    <property type="match status" value="1"/>
</dbReference>
<dbReference type="SUPFAM" id="SSF52172">
    <property type="entry name" value="CheY-like"/>
    <property type="match status" value="1"/>
</dbReference>
<keyword evidence="10" id="KW-1185">Reference proteome</keyword>
<dbReference type="GO" id="GO:0016301">
    <property type="term" value="F:kinase activity"/>
    <property type="evidence" value="ECO:0007669"/>
    <property type="project" value="UniProtKB-KW"/>
</dbReference>
<dbReference type="InterPro" id="IPR007050">
    <property type="entry name" value="HTH_bacterioopsin"/>
</dbReference>
<dbReference type="InterPro" id="IPR011006">
    <property type="entry name" value="CheY-like_superfamily"/>
</dbReference>
<evidence type="ECO:0000313" key="9">
    <source>
        <dbReference type="EMBL" id="MBX0324300.1"/>
    </source>
</evidence>
<keyword evidence="1" id="KW-0808">Transferase</keyword>
<dbReference type="Gene3D" id="3.30.450.40">
    <property type="match status" value="1"/>
</dbReference>
<comment type="caution">
    <text evidence="5">Lacks conserved residue(s) required for the propagation of feature annotation.</text>
</comment>
<dbReference type="EMBL" id="RKLR01000006">
    <property type="protein sequence ID" value="MBX0324300.1"/>
    <property type="molecule type" value="Genomic_DNA"/>
</dbReference>
<reference evidence="9 10" key="1">
    <citation type="submission" date="2021-06" db="EMBL/GenBank/DDBJ databases">
        <title>Halomicroarcula sp. a new haloarchaeum isolated from saline soil.</title>
        <authorList>
            <person name="Duran-Viseras A."/>
            <person name="Sanchez-Porro C."/>
            <person name="Ventosa A."/>
        </authorList>
    </citation>
    <scope>NUCLEOTIDE SEQUENCE [LARGE SCALE GENOMIC DNA]</scope>
    <source>
        <strain evidence="9 10">F13</strain>
    </source>
</reference>
<dbReference type="PANTHER" id="PTHR34236">
    <property type="entry name" value="DIMETHYL SULFOXIDE REDUCTASE TRANSCRIPTIONAL ACTIVATOR"/>
    <property type="match status" value="1"/>
</dbReference>
<protein>
    <submittedName>
        <fullName evidence="9">Helix-turn-helix domain-containing protein</fullName>
    </submittedName>
</protein>
<dbReference type="Pfam" id="PF13185">
    <property type="entry name" value="GAF_2"/>
    <property type="match status" value="1"/>
</dbReference>
<sequence>MASDVSHVTLDWPATVVVVGESERVEAALEALTAEHDGARVVSFKSPRAALTSLEDGGDADVIVSTKALDSGSGVDLLRHVTEAYPDLPFVLAGADVTVTDERTAIEAGATDVVRLDPADSSGDGVLRARVRRALEGSRPRERPRVADRSDAPRLLGGTSETIRRLFEASTREAVAEAVVESATKTLDNRYAAVYLLDSDGQHLRRVAAAPVDDDSEGPVRAGQGTRLWETFVTGDVHRHRGASVGQETGADGASVTLPIGEFGVLDVAVDGPDDEAVGAGEQLTNLATAATAALEQIAESQSLQRQAAELDERAGRLERRRTLVDALSTVQRAAIEAESQDELEQRVVNGLADTGQFAFVRIERVGSQRDRLEPRTWAGAERGYLDAVDLRLDESVQEPAVRAARTRSTLVVDDITTGLRDDTWREEALTRGYQSVLSVPLYRDDRLWGTLTVHATDADAFDDEVAGAFDDIASAISNGISVVERKRSLLSDTVIDLELTLTDGTDLFSRVARETGATLDFEGVLARDNSAVLFLVVTDAEPAAVERAFESAPLVDAVDHVPHGDGELYEIELESVSLVSEILSSGGTLRDLTADGDTTRLLVTLPAETDVRRFVESLEQVAPDVRLHSRTQRTRPSRRDQPFRVEFEQRLTDRQLEALRTALLSGYFEWPREHTAEEVASLLDISQPTFNRHLRVSLKKLLELLFDVDEE</sequence>
<feature type="compositionally biased region" description="Basic and acidic residues" evidence="7">
    <location>
        <begin position="137"/>
        <end position="152"/>
    </location>
</feature>
<keyword evidence="6" id="KW-0175">Coiled coil</keyword>
<dbReference type="InterPro" id="IPR001789">
    <property type="entry name" value="Sig_transdc_resp-reg_receiver"/>
</dbReference>
<keyword evidence="3" id="KW-0805">Transcription regulation</keyword>
<comment type="caution">
    <text evidence="9">The sequence shown here is derived from an EMBL/GenBank/DDBJ whole genome shotgun (WGS) entry which is preliminary data.</text>
</comment>
<evidence type="ECO:0000256" key="1">
    <source>
        <dbReference type="ARBA" id="ARBA00022679"/>
    </source>
</evidence>
<dbReference type="InterPro" id="IPR031803">
    <property type="entry name" value="BAT_GAF/HTH-assoc"/>
</dbReference>
<dbReference type="InterPro" id="IPR029016">
    <property type="entry name" value="GAF-like_dom_sf"/>
</dbReference>
<evidence type="ECO:0000259" key="8">
    <source>
        <dbReference type="PROSITE" id="PS50110"/>
    </source>
</evidence>
<evidence type="ECO:0000313" key="10">
    <source>
        <dbReference type="Proteomes" id="UP001430377"/>
    </source>
</evidence>
<evidence type="ECO:0000256" key="6">
    <source>
        <dbReference type="SAM" id="Coils"/>
    </source>
</evidence>
<name>A0AAW4PUX3_9EURY</name>
<organism evidence="9 10">
    <name type="scientific">Haloarcula rubra</name>
    <dbReference type="NCBI Taxonomy" id="2487747"/>
    <lineage>
        <taxon>Archaea</taxon>
        <taxon>Methanobacteriati</taxon>
        <taxon>Methanobacteriota</taxon>
        <taxon>Stenosarchaea group</taxon>
        <taxon>Halobacteria</taxon>
        <taxon>Halobacteriales</taxon>
        <taxon>Haloarculaceae</taxon>
        <taxon>Haloarcula</taxon>
    </lineage>
</organism>
<feature type="region of interest" description="Disordered" evidence="7">
    <location>
        <begin position="137"/>
        <end position="156"/>
    </location>
</feature>
<gene>
    <name evidence="9" type="ORF">EGH21_14820</name>
</gene>